<gene>
    <name evidence="1" type="ORF">ABGB03_04230</name>
</gene>
<reference evidence="1" key="1">
    <citation type="submission" date="2024-05" db="EMBL/GenBank/DDBJ databases">
        <title>Pontimicrobium maritimus sp. nov., isolated form sea water.</title>
        <authorList>
            <person name="Muhammad N."/>
            <person name="Vuong T.Q."/>
            <person name="Han H.L."/>
            <person name="Kim S.-G."/>
        </authorList>
    </citation>
    <scope>NUCLEOTIDE SEQUENCE</scope>
    <source>
        <strain evidence="1">SW4</strain>
    </source>
</reference>
<proteinExistence type="predicted"/>
<dbReference type="PROSITE" id="PS51257">
    <property type="entry name" value="PROKAR_LIPOPROTEIN"/>
    <property type="match status" value="1"/>
</dbReference>
<dbReference type="EMBL" id="CP157199">
    <property type="protein sequence ID" value="XBG62110.1"/>
    <property type="molecule type" value="Genomic_DNA"/>
</dbReference>
<dbReference type="AlphaFoldDB" id="A0AAU7BUZ0"/>
<evidence type="ECO:0008006" key="2">
    <source>
        <dbReference type="Google" id="ProtNLM"/>
    </source>
</evidence>
<protein>
    <recommendedName>
        <fullName evidence="2">Lipoprotein</fullName>
    </recommendedName>
</protein>
<accession>A0AAU7BUZ0</accession>
<organism evidence="1">
    <name type="scientific">Pontimicrobium sp. SW4</name>
    <dbReference type="NCBI Taxonomy" id="3153519"/>
    <lineage>
        <taxon>Bacteria</taxon>
        <taxon>Pseudomonadati</taxon>
        <taxon>Bacteroidota</taxon>
        <taxon>Flavobacteriia</taxon>
        <taxon>Flavobacteriales</taxon>
        <taxon>Flavobacteriaceae</taxon>
        <taxon>Pontimicrobium</taxon>
    </lineage>
</organism>
<name>A0AAU7BUZ0_9FLAO</name>
<evidence type="ECO:0000313" key="1">
    <source>
        <dbReference type="EMBL" id="XBG62110.1"/>
    </source>
</evidence>
<dbReference type="RefSeq" id="WP_347925103.1">
    <property type="nucleotide sequence ID" value="NZ_CP157199.1"/>
</dbReference>
<sequence>MSFKFNYYILLILLFTLSCKDSSNSTANKQSELSKNLLGKYHFLEDTGTQIYLPEAFERYSLTKYQRLLDSLTTKKEYKIETERLDALGKMDGSLYIYYNKDNGATYTINTRPYFAFTKDDAPQLLGLITSSNDKVKENSDAVFTKMTAKYGGDINQQLFKTVYKVSGKSMKNDVYNTSYIISSKGKTVFIQLSTLDDINFDPYIEKMLLK</sequence>